<dbReference type="EMBL" id="FSRG01000008">
    <property type="protein sequence ID" value="SIO38796.1"/>
    <property type="molecule type" value="Genomic_DNA"/>
</dbReference>
<sequence length="167" mass="18172">MKNGIPAHPAIFRADQWDDLLAALADKREKRIVFTNGCYDILHPGHVDLLARCKAEGDILVLGLNSDDSVRSLGKGDDRPVNTFAVRAYVLAHLASVDYVVEFNESTPYELIDAVRPNMLIKGGDWGIDSIVGKDIVEGDGGTVLSLPLLKGFSTTALIEKIRSTKP</sequence>
<dbReference type="RefSeq" id="WP_074217856.1">
    <property type="nucleotide sequence ID" value="NZ_FSRG01000008.1"/>
</dbReference>
<dbReference type="InterPro" id="IPR050385">
    <property type="entry name" value="Archaeal_FAD_synthase"/>
</dbReference>
<evidence type="ECO:0000313" key="4">
    <source>
        <dbReference type="EMBL" id="SIO38796.1"/>
    </source>
</evidence>
<dbReference type="AlphaFoldDB" id="A0A1N6J3X1"/>
<evidence type="ECO:0000259" key="3">
    <source>
        <dbReference type="Pfam" id="PF01467"/>
    </source>
</evidence>
<dbReference type="OrthoDB" id="9795543at2"/>
<keyword evidence="2" id="KW-0548">Nucleotidyltransferase</keyword>
<evidence type="ECO:0000256" key="2">
    <source>
        <dbReference type="ARBA" id="ARBA00022695"/>
    </source>
</evidence>
<dbReference type="InterPro" id="IPR014729">
    <property type="entry name" value="Rossmann-like_a/b/a_fold"/>
</dbReference>
<organism evidence="4 5">
    <name type="scientific">Halodesulfovibrio marinisediminis DSM 17456</name>
    <dbReference type="NCBI Taxonomy" id="1121457"/>
    <lineage>
        <taxon>Bacteria</taxon>
        <taxon>Pseudomonadati</taxon>
        <taxon>Thermodesulfobacteriota</taxon>
        <taxon>Desulfovibrionia</taxon>
        <taxon>Desulfovibrionales</taxon>
        <taxon>Desulfovibrionaceae</taxon>
        <taxon>Halodesulfovibrio</taxon>
    </lineage>
</organism>
<dbReference type="NCBIfam" id="TIGR00125">
    <property type="entry name" value="cyt_tran_rel"/>
    <property type="match status" value="1"/>
</dbReference>
<accession>A0A1N6J3X1</accession>
<dbReference type="Proteomes" id="UP000184694">
    <property type="component" value="Unassembled WGS sequence"/>
</dbReference>
<keyword evidence="5" id="KW-1185">Reference proteome</keyword>
<proteinExistence type="predicted"/>
<evidence type="ECO:0000313" key="5">
    <source>
        <dbReference type="Proteomes" id="UP000184694"/>
    </source>
</evidence>
<dbReference type="Gene3D" id="3.40.50.620">
    <property type="entry name" value="HUPs"/>
    <property type="match status" value="1"/>
</dbReference>
<dbReference type="GO" id="GO:0016779">
    <property type="term" value="F:nucleotidyltransferase activity"/>
    <property type="evidence" value="ECO:0007669"/>
    <property type="project" value="UniProtKB-KW"/>
</dbReference>
<keyword evidence="1" id="KW-0808">Transferase</keyword>
<protein>
    <submittedName>
        <fullName evidence="4">RfaE bifunctional protein, domain II</fullName>
    </submittedName>
</protein>
<dbReference type="STRING" id="1121457.SAMN02745161_3116"/>
<feature type="domain" description="Cytidyltransferase-like" evidence="3">
    <location>
        <begin position="34"/>
        <end position="129"/>
    </location>
</feature>
<reference evidence="5" key="1">
    <citation type="submission" date="2016-11" db="EMBL/GenBank/DDBJ databases">
        <authorList>
            <person name="Varghese N."/>
            <person name="Submissions S."/>
        </authorList>
    </citation>
    <scope>NUCLEOTIDE SEQUENCE [LARGE SCALE GENOMIC DNA]</scope>
    <source>
        <strain evidence="5">DSM 17456</strain>
    </source>
</reference>
<dbReference type="InterPro" id="IPR004821">
    <property type="entry name" value="Cyt_trans-like"/>
</dbReference>
<dbReference type="PANTHER" id="PTHR43793">
    <property type="entry name" value="FAD SYNTHASE"/>
    <property type="match status" value="1"/>
</dbReference>
<dbReference type="SUPFAM" id="SSF52374">
    <property type="entry name" value="Nucleotidylyl transferase"/>
    <property type="match status" value="1"/>
</dbReference>
<dbReference type="PANTHER" id="PTHR43793:SF2">
    <property type="entry name" value="BIFUNCTIONAL PROTEIN HLDE"/>
    <property type="match status" value="1"/>
</dbReference>
<name>A0A1N6J3X1_9BACT</name>
<evidence type="ECO:0000256" key="1">
    <source>
        <dbReference type="ARBA" id="ARBA00022679"/>
    </source>
</evidence>
<dbReference type="Pfam" id="PF01467">
    <property type="entry name" value="CTP_transf_like"/>
    <property type="match status" value="1"/>
</dbReference>
<gene>
    <name evidence="4" type="ORF">SAMN02745161_3116</name>
</gene>